<accession>A0A382NMB9</accession>
<feature type="non-terminal residue" evidence="2">
    <location>
        <position position="1"/>
    </location>
</feature>
<organism evidence="2">
    <name type="scientific">marine metagenome</name>
    <dbReference type="NCBI Taxonomy" id="408172"/>
    <lineage>
        <taxon>unclassified sequences</taxon>
        <taxon>metagenomes</taxon>
        <taxon>ecological metagenomes</taxon>
    </lineage>
</organism>
<protein>
    <recommendedName>
        <fullName evidence="3">MORN repeat-containing protein</fullName>
    </recommendedName>
</protein>
<reference evidence="2" key="1">
    <citation type="submission" date="2018-05" db="EMBL/GenBank/DDBJ databases">
        <authorList>
            <person name="Lanie J.A."/>
            <person name="Ng W.-L."/>
            <person name="Kazmierczak K.M."/>
            <person name="Andrzejewski T.M."/>
            <person name="Davidsen T.M."/>
            <person name="Wayne K.J."/>
            <person name="Tettelin H."/>
            <person name="Glass J.I."/>
            <person name="Rusch D."/>
            <person name="Podicherti R."/>
            <person name="Tsui H.-C.T."/>
            <person name="Winkler M.E."/>
        </authorList>
    </citation>
    <scope>NUCLEOTIDE SEQUENCE</scope>
</reference>
<dbReference type="EMBL" id="UINC01101193">
    <property type="protein sequence ID" value="SVC61810.1"/>
    <property type="molecule type" value="Genomic_DNA"/>
</dbReference>
<dbReference type="SMART" id="SM00698">
    <property type="entry name" value="MORN"/>
    <property type="match status" value="3"/>
</dbReference>
<evidence type="ECO:0000256" key="1">
    <source>
        <dbReference type="ARBA" id="ARBA00022737"/>
    </source>
</evidence>
<dbReference type="Pfam" id="PF02493">
    <property type="entry name" value="MORN"/>
    <property type="match status" value="3"/>
</dbReference>
<sequence length="125" mass="14391">PPDRYWEGEIENGVPHGNGTFYIPNEFNEKVEFYNGSKFEGTYENGERKEGTYTWSGGNKYIGTYKDNKRWNGEMIYVDGTLPEKSKYVNGEVNDKITDLELLAKLQTSESILGSRILRNYKEGD</sequence>
<evidence type="ECO:0008006" key="3">
    <source>
        <dbReference type="Google" id="ProtNLM"/>
    </source>
</evidence>
<name>A0A382NMB9_9ZZZZ</name>
<keyword evidence="1" id="KW-0677">Repeat</keyword>
<dbReference type="Gene3D" id="2.20.110.10">
    <property type="entry name" value="Histone H3 K4-specific methyltransferase SET7/9 N-terminal domain"/>
    <property type="match status" value="1"/>
</dbReference>
<proteinExistence type="predicted"/>
<dbReference type="SUPFAM" id="SSF82185">
    <property type="entry name" value="Histone H3 K4-specific methyltransferase SET7/9 N-terminal domain"/>
    <property type="match status" value="1"/>
</dbReference>
<evidence type="ECO:0000313" key="2">
    <source>
        <dbReference type="EMBL" id="SVC61810.1"/>
    </source>
</evidence>
<gene>
    <name evidence="2" type="ORF">METZ01_LOCUS314664</name>
</gene>
<dbReference type="AlphaFoldDB" id="A0A382NMB9"/>
<dbReference type="InterPro" id="IPR003409">
    <property type="entry name" value="MORN"/>
</dbReference>